<dbReference type="OMA" id="HAYNCRV"/>
<dbReference type="EMBL" id="AYCK01021818">
    <property type="status" value="NOT_ANNOTATED_CDS"/>
    <property type="molecule type" value="Genomic_DNA"/>
</dbReference>
<dbReference type="eggNOG" id="ENOG502QSAV">
    <property type="taxonomic scope" value="Eukaryota"/>
</dbReference>
<dbReference type="GO" id="GO:0030681">
    <property type="term" value="C:multimeric ribonuclease P complex"/>
    <property type="evidence" value="ECO:0007669"/>
    <property type="project" value="TreeGrafter"/>
</dbReference>
<dbReference type="Pfam" id="PF08584">
    <property type="entry name" value="Ribonuc_P_40"/>
    <property type="match status" value="1"/>
</dbReference>
<dbReference type="PANTHER" id="PTHR15396:SF1">
    <property type="entry name" value="RIBONUCLEASE P PROTEIN SUBUNIT P40"/>
    <property type="match status" value="1"/>
</dbReference>
<keyword evidence="2" id="KW-1185">Reference proteome</keyword>
<dbReference type="PANTHER" id="PTHR15396">
    <property type="entry name" value="RIBONUCLEASE P PROTEIN SUBUNIT P40"/>
    <property type="match status" value="1"/>
</dbReference>
<evidence type="ECO:0000313" key="2">
    <source>
        <dbReference type="Proteomes" id="UP000028760"/>
    </source>
</evidence>
<dbReference type="GO" id="GO:0000447">
    <property type="term" value="P:endonucleolytic cleavage in ITS1 to separate SSU-rRNA from 5.8S rRNA and LSU-rRNA from tricistronic rRNA transcript (SSU-rRNA, 5.8S rRNA, LSU-rRNA)"/>
    <property type="evidence" value="ECO:0007669"/>
    <property type="project" value="TreeGrafter"/>
</dbReference>
<accession>A0A087Y0E4</accession>
<dbReference type="GO" id="GO:0004526">
    <property type="term" value="F:ribonuclease P activity"/>
    <property type="evidence" value="ECO:0007669"/>
    <property type="project" value="TreeGrafter"/>
</dbReference>
<proteinExistence type="predicted"/>
<dbReference type="GO" id="GO:0000171">
    <property type="term" value="F:ribonuclease MRP activity"/>
    <property type="evidence" value="ECO:0007669"/>
    <property type="project" value="TreeGrafter"/>
</dbReference>
<sequence length="352" mass="39613">IKMCADLSRTQRNLLVCERSSFLDEKNRVSSQMEQLRFNYKVSVLLPEYDSAPSHLESILNSFSSFYLIKQLPLYELLDKDFLQSAVYQGSVYGLSFRTRIDEDNCVALMPNGKHHLVFSLDKDAFETLGLEGRPSRSNRTSSRYEVTVDLRDGSMAPGGRSYLRLRRALMSHLKLQMDFLISHHPGGGASLRPLLSRCDWLERRPEVSRRGLSRLVRPALRSCDPHDLLEWIGAVDAAVSLENSSSDFLSTLTCLEPEATVSRAMSMSACGLLLPQDLQHLVEELRCYLQQAQTDSWASVTVHGFTDSPVSWGDGGRDILTGGHDLYNLLMFPDHTYRLHLATGAQKTCPP</sequence>
<reference evidence="2" key="1">
    <citation type="submission" date="2013-10" db="EMBL/GenBank/DDBJ databases">
        <authorList>
            <person name="Schartl M."/>
            <person name="Warren W."/>
        </authorList>
    </citation>
    <scope>NUCLEOTIDE SEQUENCE [LARGE SCALE GENOMIC DNA]</scope>
    <source>
        <strain evidence="2">female</strain>
    </source>
</reference>
<dbReference type="Proteomes" id="UP000028760">
    <property type="component" value="Unassembled WGS sequence"/>
</dbReference>
<protein>
    <submittedName>
        <fullName evidence="1">Ribonuclease P/MRP 40 subunit</fullName>
    </submittedName>
</protein>
<organism evidence="1 2">
    <name type="scientific">Poecilia formosa</name>
    <name type="common">Amazon molly</name>
    <name type="synonym">Limia formosa</name>
    <dbReference type="NCBI Taxonomy" id="48698"/>
    <lineage>
        <taxon>Eukaryota</taxon>
        <taxon>Metazoa</taxon>
        <taxon>Chordata</taxon>
        <taxon>Craniata</taxon>
        <taxon>Vertebrata</taxon>
        <taxon>Euteleostomi</taxon>
        <taxon>Actinopterygii</taxon>
        <taxon>Neopterygii</taxon>
        <taxon>Teleostei</taxon>
        <taxon>Neoteleostei</taxon>
        <taxon>Acanthomorphata</taxon>
        <taxon>Ovalentaria</taxon>
        <taxon>Atherinomorphae</taxon>
        <taxon>Cyprinodontiformes</taxon>
        <taxon>Poeciliidae</taxon>
        <taxon>Poeciliinae</taxon>
        <taxon>Poecilia</taxon>
    </lineage>
</organism>
<dbReference type="GO" id="GO:0001682">
    <property type="term" value="P:tRNA 5'-leader removal"/>
    <property type="evidence" value="ECO:0007669"/>
    <property type="project" value="InterPro"/>
</dbReference>
<dbReference type="AlphaFoldDB" id="A0A087Y0E4"/>
<dbReference type="InterPro" id="IPR013893">
    <property type="entry name" value="RNase_P_Rpp40"/>
</dbReference>
<dbReference type="GeneTree" id="ENSGT00390000014167"/>
<name>A0A087Y0E4_POEFO</name>
<dbReference type="Ensembl" id="ENSPFOT00000011513.1">
    <property type="protein sequence ID" value="ENSPFOP00000011497.1"/>
    <property type="gene ID" value="ENSPFOG00000011460.1"/>
</dbReference>
<dbReference type="GO" id="GO:0000172">
    <property type="term" value="C:ribonuclease MRP complex"/>
    <property type="evidence" value="ECO:0007669"/>
    <property type="project" value="TreeGrafter"/>
</dbReference>
<reference evidence="1" key="2">
    <citation type="submission" date="2025-08" db="UniProtKB">
        <authorList>
            <consortium name="Ensembl"/>
        </authorList>
    </citation>
    <scope>IDENTIFICATION</scope>
</reference>
<reference evidence="1" key="3">
    <citation type="submission" date="2025-09" db="UniProtKB">
        <authorList>
            <consortium name="Ensembl"/>
        </authorList>
    </citation>
    <scope>IDENTIFICATION</scope>
</reference>
<evidence type="ECO:0000313" key="1">
    <source>
        <dbReference type="Ensembl" id="ENSPFOP00000011497.1"/>
    </source>
</evidence>
<dbReference type="STRING" id="48698.ENSPFOP00000011497"/>